<feature type="transmembrane region" description="Helical" evidence="7">
    <location>
        <begin position="20"/>
        <end position="39"/>
    </location>
</feature>
<name>A0A3D8RBM6_9HELO</name>
<sequence>MTASQNTKVVYVSPEKEVYTALWILFAAAAVFVGLRVWSKYTRRNELWYDDYMLVLSLLVLMVTDIIITCQYATGYVTNYWHDRMHILINLSTGGTLIGQAWSKTALAITLLRISNKKQIGLLWFFIITMNLLMIVKVFLQWAKYCGKVDYQQWYRLQGPCVNYEFEQRLKVAGNTYNIIMDFVFACFPWWITWHLKIRGIEKIALCATMSLGMIIAIISAIRTAWAGRPIMHRHDEMFIWRDGLSTIWFSAEVAGTIIVQCIPVLRPLMRDVHTLMTSKKLDDTENGTRRIPIDPNRGSAYTHSRDKSKNGLKINDFALSEMMSHSSRSETHEASVTALEESHSAESSWPLAASEPADMQTRGGHLGKSRGE</sequence>
<gene>
    <name evidence="9" type="ORF">BP6252_08020</name>
</gene>
<reference evidence="9 10" key="1">
    <citation type="journal article" date="2018" name="IMA Fungus">
        <title>IMA Genome-F 9: Draft genome sequence of Annulohypoxylon stygium, Aspergillus mulundensis, Berkeleyomyces basicola (syn. Thielaviopsis basicola), Ceratocystis smalleyi, two Cercospora beticola strains, Coleophoma cylindrospora, Fusarium fracticaudum, Phialophora cf. hyalina, and Morchella septimelata.</title>
        <authorList>
            <person name="Wingfield B.D."/>
            <person name="Bills G.F."/>
            <person name="Dong Y."/>
            <person name="Huang W."/>
            <person name="Nel W.J."/>
            <person name="Swalarsk-Parry B.S."/>
            <person name="Vaghefi N."/>
            <person name="Wilken P.M."/>
            <person name="An Z."/>
            <person name="de Beer Z.W."/>
            <person name="De Vos L."/>
            <person name="Chen L."/>
            <person name="Duong T.A."/>
            <person name="Gao Y."/>
            <person name="Hammerbacher A."/>
            <person name="Kikkert J.R."/>
            <person name="Li Y."/>
            <person name="Li H."/>
            <person name="Li K."/>
            <person name="Li Q."/>
            <person name="Liu X."/>
            <person name="Ma X."/>
            <person name="Naidoo K."/>
            <person name="Pethybridge S.J."/>
            <person name="Sun J."/>
            <person name="Steenkamp E.T."/>
            <person name="van der Nest M.A."/>
            <person name="van Wyk S."/>
            <person name="Wingfield M.J."/>
            <person name="Xiong C."/>
            <person name="Yue Q."/>
            <person name="Zhang X."/>
        </authorList>
    </citation>
    <scope>NUCLEOTIDE SEQUENCE [LARGE SCALE GENOMIC DNA]</scope>
    <source>
        <strain evidence="9 10">BP6252</strain>
    </source>
</reference>
<organism evidence="9 10">
    <name type="scientific">Coleophoma cylindrospora</name>
    <dbReference type="NCBI Taxonomy" id="1849047"/>
    <lineage>
        <taxon>Eukaryota</taxon>
        <taxon>Fungi</taxon>
        <taxon>Dikarya</taxon>
        <taxon>Ascomycota</taxon>
        <taxon>Pezizomycotina</taxon>
        <taxon>Leotiomycetes</taxon>
        <taxon>Helotiales</taxon>
        <taxon>Dermateaceae</taxon>
        <taxon>Coleophoma</taxon>
    </lineage>
</organism>
<evidence type="ECO:0000256" key="3">
    <source>
        <dbReference type="ARBA" id="ARBA00022989"/>
    </source>
</evidence>
<feature type="region of interest" description="Disordered" evidence="6">
    <location>
        <begin position="282"/>
        <end position="309"/>
    </location>
</feature>
<dbReference type="EMBL" id="PDLM01000008">
    <property type="protein sequence ID" value="RDW71457.1"/>
    <property type="molecule type" value="Genomic_DNA"/>
</dbReference>
<dbReference type="AlphaFoldDB" id="A0A3D8RBM6"/>
<feature type="region of interest" description="Disordered" evidence="6">
    <location>
        <begin position="324"/>
        <end position="373"/>
    </location>
</feature>
<evidence type="ECO:0000256" key="5">
    <source>
        <dbReference type="ARBA" id="ARBA00038359"/>
    </source>
</evidence>
<feature type="domain" description="Rhodopsin" evidence="8">
    <location>
        <begin position="35"/>
        <end position="271"/>
    </location>
</feature>
<comment type="similarity">
    <text evidence="5">Belongs to the SAT4 family.</text>
</comment>
<evidence type="ECO:0000259" key="8">
    <source>
        <dbReference type="Pfam" id="PF20684"/>
    </source>
</evidence>
<comment type="subcellular location">
    <subcellularLocation>
        <location evidence="1">Membrane</location>
        <topology evidence="1">Multi-pass membrane protein</topology>
    </subcellularLocation>
</comment>
<dbReference type="GO" id="GO:0016020">
    <property type="term" value="C:membrane"/>
    <property type="evidence" value="ECO:0007669"/>
    <property type="project" value="UniProtKB-SubCell"/>
</dbReference>
<feature type="transmembrane region" description="Helical" evidence="7">
    <location>
        <begin position="51"/>
        <end position="74"/>
    </location>
</feature>
<keyword evidence="2 7" id="KW-0812">Transmembrane</keyword>
<feature type="transmembrane region" description="Helical" evidence="7">
    <location>
        <begin position="172"/>
        <end position="192"/>
    </location>
</feature>
<evidence type="ECO:0000256" key="2">
    <source>
        <dbReference type="ARBA" id="ARBA00022692"/>
    </source>
</evidence>
<dbReference type="Pfam" id="PF20684">
    <property type="entry name" value="Fung_rhodopsin"/>
    <property type="match status" value="1"/>
</dbReference>
<dbReference type="STRING" id="1849047.A0A3D8RBM6"/>
<dbReference type="OrthoDB" id="5417887at2759"/>
<feature type="compositionally biased region" description="Basic and acidic residues" evidence="6">
    <location>
        <begin position="282"/>
        <end position="293"/>
    </location>
</feature>
<feature type="transmembrane region" description="Helical" evidence="7">
    <location>
        <begin position="246"/>
        <end position="266"/>
    </location>
</feature>
<evidence type="ECO:0000256" key="4">
    <source>
        <dbReference type="ARBA" id="ARBA00023136"/>
    </source>
</evidence>
<proteinExistence type="inferred from homology"/>
<dbReference type="InterPro" id="IPR052337">
    <property type="entry name" value="SAT4-like"/>
</dbReference>
<keyword evidence="4 7" id="KW-0472">Membrane</keyword>
<comment type="caution">
    <text evidence="9">The sequence shown here is derived from an EMBL/GenBank/DDBJ whole genome shotgun (WGS) entry which is preliminary data.</text>
</comment>
<accession>A0A3D8RBM6</accession>
<keyword evidence="10" id="KW-1185">Reference proteome</keyword>
<feature type="transmembrane region" description="Helical" evidence="7">
    <location>
        <begin position="121"/>
        <end position="140"/>
    </location>
</feature>
<evidence type="ECO:0000313" key="9">
    <source>
        <dbReference type="EMBL" id="RDW71457.1"/>
    </source>
</evidence>
<keyword evidence="3 7" id="KW-1133">Transmembrane helix</keyword>
<protein>
    <recommendedName>
        <fullName evidence="8">Rhodopsin domain-containing protein</fullName>
    </recommendedName>
</protein>
<evidence type="ECO:0000313" key="10">
    <source>
        <dbReference type="Proteomes" id="UP000256645"/>
    </source>
</evidence>
<evidence type="ECO:0000256" key="7">
    <source>
        <dbReference type="SAM" id="Phobius"/>
    </source>
</evidence>
<feature type="transmembrane region" description="Helical" evidence="7">
    <location>
        <begin position="204"/>
        <end position="226"/>
    </location>
</feature>
<dbReference type="Proteomes" id="UP000256645">
    <property type="component" value="Unassembled WGS sequence"/>
</dbReference>
<evidence type="ECO:0000256" key="1">
    <source>
        <dbReference type="ARBA" id="ARBA00004141"/>
    </source>
</evidence>
<dbReference type="PANTHER" id="PTHR33048:SF147">
    <property type="entry name" value="INTEGRAL MEMBRANE PROTEIN"/>
    <property type="match status" value="1"/>
</dbReference>
<evidence type="ECO:0000256" key="6">
    <source>
        <dbReference type="SAM" id="MobiDB-lite"/>
    </source>
</evidence>
<dbReference type="InterPro" id="IPR049326">
    <property type="entry name" value="Rhodopsin_dom_fungi"/>
</dbReference>
<dbReference type="PANTHER" id="PTHR33048">
    <property type="entry name" value="PTH11-LIKE INTEGRAL MEMBRANE PROTEIN (AFU_ORTHOLOGUE AFUA_5G11245)"/>
    <property type="match status" value="1"/>
</dbReference>